<dbReference type="Proteomes" id="UP000317893">
    <property type="component" value="Unassembled WGS sequence"/>
</dbReference>
<dbReference type="RefSeq" id="WP_211355916.1">
    <property type="nucleotide sequence ID" value="NZ_BAAAPR010000008.1"/>
</dbReference>
<evidence type="ECO:0000313" key="3">
    <source>
        <dbReference type="Proteomes" id="UP000317893"/>
    </source>
</evidence>
<accession>A0A542DX64</accession>
<dbReference type="EMBL" id="VFMN01000001">
    <property type="protein sequence ID" value="TQJ07672.1"/>
    <property type="molecule type" value="Genomic_DNA"/>
</dbReference>
<dbReference type="InterPro" id="IPR009781">
    <property type="entry name" value="DUF1345"/>
</dbReference>
<feature type="transmembrane region" description="Helical" evidence="1">
    <location>
        <begin position="202"/>
        <end position="223"/>
    </location>
</feature>
<feature type="transmembrane region" description="Helical" evidence="1">
    <location>
        <begin position="43"/>
        <end position="62"/>
    </location>
</feature>
<proteinExistence type="predicted"/>
<protein>
    <submittedName>
        <fullName evidence="2">Putative membrane protein</fullName>
    </submittedName>
</protein>
<gene>
    <name evidence="2" type="ORF">FB458_0740</name>
</gene>
<evidence type="ECO:0000256" key="1">
    <source>
        <dbReference type="SAM" id="Phobius"/>
    </source>
</evidence>
<dbReference type="Pfam" id="PF07077">
    <property type="entry name" value="DUF1345"/>
    <property type="match status" value="1"/>
</dbReference>
<sequence length="224" mass="23731">MTTPMTRRRRFRISSVARLVVSGLVGLVAGGVVGLLVDAPYGVLAGWMGAAGTFLIWTWLLVGRMDADRTRRHARYDDAGRRVTDAVVLVAAVASLGAVALLLTASSSGSKVLQALLSVVSVAVSWFAVHTIFTLRYGGLWYGDGPHGPDGPPAGGIGFNEDDPPRYADFAYFAFTVGMTFQVSDTDISRTDIRALVLRHALLSYLLGAVVVAATINLVSGLAH</sequence>
<name>A0A542DX64_9MICO</name>
<dbReference type="AlphaFoldDB" id="A0A542DX64"/>
<keyword evidence="1" id="KW-1133">Transmembrane helix</keyword>
<keyword evidence="3" id="KW-1185">Reference proteome</keyword>
<evidence type="ECO:0000313" key="2">
    <source>
        <dbReference type="EMBL" id="TQJ07672.1"/>
    </source>
</evidence>
<comment type="caution">
    <text evidence="2">The sequence shown here is derived from an EMBL/GenBank/DDBJ whole genome shotgun (WGS) entry which is preliminary data.</text>
</comment>
<organism evidence="2 3">
    <name type="scientific">Lapillicoccus jejuensis</name>
    <dbReference type="NCBI Taxonomy" id="402171"/>
    <lineage>
        <taxon>Bacteria</taxon>
        <taxon>Bacillati</taxon>
        <taxon>Actinomycetota</taxon>
        <taxon>Actinomycetes</taxon>
        <taxon>Micrococcales</taxon>
        <taxon>Intrasporangiaceae</taxon>
        <taxon>Lapillicoccus</taxon>
    </lineage>
</organism>
<reference evidence="2 3" key="1">
    <citation type="submission" date="2019-06" db="EMBL/GenBank/DDBJ databases">
        <title>Sequencing the genomes of 1000 actinobacteria strains.</title>
        <authorList>
            <person name="Klenk H.-P."/>
        </authorList>
    </citation>
    <scope>NUCLEOTIDE SEQUENCE [LARGE SCALE GENOMIC DNA]</scope>
    <source>
        <strain evidence="2 3">DSM 18607</strain>
    </source>
</reference>
<keyword evidence="1" id="KW-0812">Transmembrane</keyword>
<feature type="transmembrane region" description="Helical" evidence="1">
    <location>
        <begin position="16"/>
        <end position="37"/>
    </location>
</feature>
<feature type="transmembrane region" description="Helical" evidence="1">
    <location>
        <begin position="112"/>
        <end position="133"/>
    </location>
</feature>
<feature type="transmembrane region" description="Helical" evidence="1">
    <location>
        <begin position="83"/>
        <end position="106"/>
    </location>
</feature>
<keyword evidence="1" id="KW-0472">Membrane</keyword>